<dbReference type="InterPro" id="IPR026316">
    <property type="entry name" value="NSL2"/>
</dbReference>
<dbReference type="AlphaFoldDB" id="A0A1J1HIZ3"/>
<organism evidence="16 17">
    <name type="scientific">Clunio marinus</name>
    <dbReference type="NCBI Taxonomy" id="568069"/>
    <lineage>
        <taxon>Eukaryota</taxon>
        <taxon>Metazoa</taxon>
        <taxon>Ecdysozoa</taxon>
        <taxon>Arthropoda</taxon>
        <taxon>Hexapoda</taxon>
        <taxon>Insecta</taxon>
        <taxon>Pterygota</taxon>
        <taxon>Neoptera</taxon>
        <taxon>Endopterygota</taxon>
        <taxon>Diptera</taxon>
        <taxon>Nematocera</taxon>
        <taxon>Chironomoidea</taxon>
        <taxon>Chironomidae</taxon>
        <taxon>Clunio</taxon>
    </lineage>
</organism>
<keyword evidence="17" id="KW-1185">Reference proteome</keyword>
<comment type="subcellular location">
    <subcellularLocation>
        <location evidence="2">Mitochondrion</location>
    </subcellularLocation>
    <subcellularLocation>
        <location evidence="1">Nucleus</location>
    </subcellularLocation>
</comment>
<feature type="domain" description="KANL2-like probable zinc-finger" evidence="15">
    <location>
        <begin position="29"/>
        <end position="94"/>
    </location>
</feature>
<feature type="domain" description="KANL2-like probable zinc-finger" evidence="15">
    <location>
        <begin position="336"/>
        <end position="398"/>
    </location>
</feature>
<feature type="region of interest" description="Disordered" evidence="14">
    <location>
        <begin position="450"/>
        <end position="474"/>
    </location>
</feature>
<proteinExistence type="predicted"/>
<dbReference type="InterPro" id="IPR025927">
    <property type="entry name" value="Znf_KANL2-like"/>
</dbReference>
<evidence type="ECO:0000256" key="1">
    <source>
        <dbReference type="ARBA" id="ARBA00004123"/>
    </source>
</evidence>
<evidence type="ECO:0000256" key="8">
    <source>
        <dbReference type="ARBA" id="ARBA00023128"/>
    </source>
</evidence>
<comment type="subunit">
    <text evidence="13">Component of the NSL complex at least composed of KAT8/MOF, KANSL1, KANSL2, KANSL3, MCRS1, PHF20, OGT1/OGT, WDR5 and HCFC1.</text>
</comment>
<evidence type="ECO:0000256" key="9">
    <source>
        <dbReference type="ARBA" id="ARBA00023242"/>
    </source>
</evidence>
<evidence type="ECO:0000256" key="14">
    <source>
        <dbReference type="SAM" id="MobiDB-lite"/>
    </source>
</evidence>
<dbReference type="Proteomes" id="UP000183832">
    <property type="component" value="Unassembled WGS sequence"/>
</dbReference>
<evidence type="ECO:0000313" key="17">
    <source>
        <dbReference type="Proteomes" id="UP000183832"/>
    </source>
</evidence>
<keyword evidence="9" id="KW-0539">Nucleus</keyword>
<dbReference type="GO" id="GO:0006325">
    <property type="term" value="P:chromatin organization"/>
    <property type="evidence" value="ECO:0007669"/>
    <property type="project" value="UniProtKB-KW"/>
</dbReference>
<evidence type="ECO:0000256" key="7">
    <source>
        <dbReference type="ARBA" id="ARBA00022853"/>
    </source>
</evidence>
<dbReference type="EMBL" id="CVRI01000001">
    <property type="protein sequence ID" value="CRK86249.1"/>
    <property type="molecule type" value="Genomic_DNA"/>
</dbReference>
<evidence type="ECO:0000256" key="4">
    <source>
        <dbReference type="ARBA" id="ARBA00022499"/>
    </source>
</evidence>
<keyword evidence="6" id="KW-0832">Ubl conjugation</keyword>
<evidence type="ECO:0000256" key="13">
    <source>
        <dbReference type="ARBA" id="ARBA00093543"/>
    </source>
</evidence>
<dbReference type="PANTHER" id="PTHR13453:SF1">
    <property type="entry name" value="KAT8 REGULATORY NSL COMPLEX SUBUNIT 2"/>
    <property type="match status" value="1"/>
</dbReference>
<evidence type="ECO:0000256" key="11">
    <source>
        <dbReference type="ARBA" id="ARBA00033378"/>
    </source>
</evidence>
<name>A0A1J1HIZ3_9DIPT</name>
<dbReference type="GO" id="GO:0044545">
    <property type="term" value="C:NSL complex"/>
    <property type="evidence" value="ECO:0007669"/>
    <property type="project" value="TreeGrafter"/>
</dbReference>
<protein>
    <recommendedName>
        <fullName evidence="3">KAT8 regulatory NSL complex subunit 2</fullName>
    </recommendedName>
    <alternativeName>
        <fullName evidence="11">NSL complex protein NSL2</fullName>
    </alternativeName>
    <alternativeName>
        <fullName evidence="10">Non-specific lethal 2 homolog</fullName>
    </alternativeName>
</protein>
<comment type="function">
    <text evidence="12">Non-catalytic component of the NSL histone acetyltransferase complex, a multiprotein complex that mediates histone H4 acetylation at 'Lys-5'- and 'Lys-8' (H4K5ac and H4K8ac) at transcription start sites and promotes transcription initiation. Required for NSL complex stability and for transcription of intraciliary transport genes in both ciliated and non-ciliated cells by regulating histone H4 acetylation at 'Lys-5'- and 'Lys-12' (H4K5ac and H4K12ac). This is necessary for cilium assembly in ciliated cells and for organization of the microtubule cytoskeleton in non-ciliated cells. Required within the NSL complex to maintain nuclear architecture stability by promoting KAT8-mediated acetylation of lamin LMNA.</text>
</comment>
<dbReference type="STRING" id="568069.A0A1J1HIZ3"/>
<dbReference type="GO" id="GO:0005739">
    <property type="term" value="C:mitochondrion"/>
    <property type="evidence" value="ECO:0007669"/>
    <property type="project" value="UniProtKB-SubCell"/>
</dbReference>
<keyword evidence="7" id="KW-0156">Chromatin regulator</keyword>
<evidence type="ECO:0000256" key="3">
    <source>
        <dbReference type="ARBA" id="ARBA00015508"/>
    </source>
</evidence>
<reference evidence="16 17" key="1">
    <citation type="submission" date="2015-04" db="EMBL/GenBank/DDBJ databases">
        <authorList>
            <person name="Syromyatnikov M.Y."/>
            <person name="Popov V.N."/>
        </authorList>
    </citation>
    <scope>NUCLEOTIDE SEQUENCE [LARGE SCALE GENOMIC DNA]</scope>
</reference>
<keyword evidence="4" id="KW-1017">Isopeptide bond</keyword>
<accession>A0A1J1HIZ3</accession>
<evidence type="ECO:0000256" key="6">
    <source>
        <dbReference type="ARBA" id="ARBA00022843"/>
    </source>
</evidence>
<keyword evidence="8" id="KW-0496">Mitochondrion</keyword>
<evidence type="ECO:0000259" key="15">
    <source>
        <dbReference type="Pfam" id="PF13891"/>
    </source>
</evidence>
<feature type="compositionally biased region" description="Polar residues" evidence="14">
    <location>
        <begin position="465"/>
        <end position="474"/>
    </location>
</feature>
<dbReference type="OrthoDB" id="677315at2759"/>
<keyword evidence="5" id="KW-0597">Phosphoprotein</keyword>
<dbReference type="GO" id="GO:0005634">
    <property type="term" value="C:nucleus"/>
    <property type="evidence" value="ECO:0007669"/>
    <property type="project" value="UniProtKB-SubCell"/>
</dbReference>
<evidence type="ECO:0000313" key="16">
    <source>
        <dbReference type="EMBL" id="CRK86249.1"/>
    </source>
</evidence>
<gene>
    <name evidence="16" type="ORF">CLUMA_CG000002</name>
</gene>
<dbReference type="PANTHER" id="PTHR13453">
    <property type="entry name" value="KAT8 REGULATORY NSL COMPLEX SUBUNIT 2"/>
    <property type="match status" value="1"/>
</dbReference>
<evidence type="ECO:0000256" key="5">
    <source>
        <dbReference type="ARBA" id="ARBA00022553"/>
    </source>
</evidence>
<evidence type="ECO:0000256" key="12">
    <source>
        <dbReference type="ARBA" id="ARBA00093359"/>
    </source>
</evidence>
<sequence>MNRPITVVKIQKTKPVEMDQIVEVFDFKCQNKSYECSLPVEEGHKHCIKHILQAPTTKYKQCSYIYSNGKQCTQAKLVEERTDPNFSTFCIEHTRLNQINKTKSLIGTFKHMDSTETLVHSLTHHVKIDKIKPQSTTKITPFDEDEEIDVVTPTVDPFFDINASEILNRGKNILDFASDSSSDEDPPTTLFNTWRSHELDNSDDESVDSSDDVLKHAGVYTVDEVVAISKEKMQSLQSLYIDQFQRLQYVLREKRRQHLHDLKKEKETLSSIHDQIKDSPKERKLYQNLKAMNHYHRRYGVEAILHRQYLEKRQKQNETISMAAPTLVLQKNIPKCTYIEGGVKCNERSIPCCKYCRKHILEDKKQILFKACSIEKSGIVCQDPVVNIFEDSACVLHTSFPIPKSYMKRKYESETEEEESDTSKVNIKKEYLDIEMDITTSELPNDCIVNESEKTTQEDDVIPEPSSTEEVIVA</sequence>
<evidence type="ECO:0000256" key="2">
    <source>
        <dbReference type="ARBA" id="ARBA00004173"/>
    </source>
</evidence>
<dbReference type="Pfam" id="PF13891">
    <property type="entry name" value="zf-C3HC3H_KANSL2"/>
    <property type="match status" value="2"/>
</dbReference>
<evidence type="ECO:0000256" key="10">
    <source>
        <dbReference type="ARBA" id="ARBA00032947"/>
    </source>
</evidence>